<accession>A0A916Z860</accession>
<dbReference type="Proteomes" id="UP000609064">
    <property type="component" value="Unassembled WGS sequence"/>
</dbReference>
<keyword evidence="2" id="KW-1185">Reference proteome</keyword>
<dbReference type="AlphaFoldDB" id="A0A916Z860"/>
<gene>
    <name evidence="1" type="ORF">GCM10011514_49750</name>
</gene>
<dbReference type="EMBL" id="BMKK01000015">
    <property type="protein sequence ID" value="GGD79810.1"/>
    <property type="molecule type" value="Genomic_DNA"/>
</dbReference>
<name>A0A916Z860_9BACT</name>
<proteinExistence type="predicted"/>
<dbReference type="RefSeq" id="WP_188770624.1">
    <property type="nucleotide sequence ID" value="NZ_BMKK01000015.1"/>
</dbReference>
<sequence>MTTSNKYSLDNLDKRFFFNQELIEQSFLNQNLDISLTHVDDFEFTVEVLSYGDCFATILDKIYAIAIESFWSKRKFKICPIQTQSEVPFFMNEPIFVDVFLIHSCKTKAVLEVFVYQSETDIFNETVEII</sequence>
<reference evidence="1" key="2">
    <citation type="submission" date="2020-09" db="EMBL/GenBank/DDBJ databases">
        <authorList>
            <person name="Sun Q."/>
            <person name="Zhou Y."/>
        </authorList>
    </citation>
    <scope>NUCLEOTIDE SEQUENCE</scope>
    <source>
        <strain evidence="1">CGMCC 1.15958</strain>
    </source>
</reference>
<protein>
    <submittedName>
        <fullName evidence="1">Uncharacterized protein</fullName>
    </submittedName>
</protein>
<evidence type="ECO:0000313" key="1">
    <source>
        <dbReference type="EMBL" id="GGD79810.1"/>
    </source>
</evidence>
<organism evidence="1 2">
    <name type="scientific">Emticicia aquatilis</name>
    <dbReference type="NCBI Taxonomy" id="1537369"/>
    <lineage>
        <taxon>Bacteria</taxon>
        <taxon>Pseudomonadati</taxon>
        <taxon>Bacteroidota</taxon>
        <taxon>Cytophagia</taxon>
        <taxon>Cytophagales</taxon>
        <taxon>Leadbetterellaceae</taxon>
        <taxon>Emticicia</taxon>
    </lineage>
</organism>
<evidence type="ECO:0000313" key="2">
    <source>
        <dbReference type="Proteomes" id="UP000609064"/>
    </source>
</evidence>
<comment type="caution">
    <text evidence="1">The sequence shown here is derived from an EMBL/GenBank/DDBJ whole genome shotgun (WGS) entry which is preliminary data.</text>
</comment>
<reference evidence="1" key="1">
    <citation type="journal article" date="2014" name="Int. J. Syst. Evol. Microbiol.">
        <title>Complete genome sequence of Corynebacterium casei LMG S-19264T (=DSM 44701T), isolated from a smear-ripened cheese.</title>
        <authorList>
            <consortium name="US DOE Joint Genome Institute (JGI-PGF)"/>
            <person name="Walter F."/>
            <person name="Albersmeier A."/>
            <person name="Kalinowski J."/>
            <person name="Ruckert C."/>
        </authorList>
    </citation>
    <scope>NUCLEOTIDE SEQUENCE</scope>
    <source>
        <strain evidence="1">CGMCC 1.15958</strain>
    </source>
</reference>